<name>A0ABQ8UPC7_9EUKA</name>
<reference evidence="4" key="1">
    <citation type="journal article" date="2022" name="bioRxiv">
        <title>Genomics of Preaxostyla Flagellates Illuminates Evolutionary Transitions and the Path Towards Mitochondrial Loss.</title>
        <authorList>
            <person name="Novak L.V.F."/>
            <person name="Treitli S.C."/>
            <person name="Pyrih J."/>
            <person name="Halakuc P."/>
            <person name="Pipaliya S.V."/>
            <person name="Vacek V."/>
            <person name="Brzon O."/>
            <person name="Soukal P."/>
            <person name="Eme L."/>
            <person name="Dacks J.B."/>
            <person name="Karnkowska A."/>
            <person name="Elias M."/>
            <person name="Hampl V."/>
        </authorList>
    </citation>
    <scope>NUCLEOTIDE SEQUENCE</scope>
    <source>
        <strain evidence="4">RCP-MX</strain>
    </source>
</reference>
<feature type="signal peptide" evidence="3">
    <location>
        <begin position="1"/>
        <end position="21"/>
    </location>
</feature>
<keyword evidence="2" id="KW-0378">Hydrolase</keyword>
<evidence type="ECO:0000313" key="4">
    <source>
        <dbReference type="EMBL" id="KAJ4460128.1"/>
    </source>
</evidence>
<gene>
    <name evidence="4" type="ORF">PAPYR_3861</name>
</gene>
<keyword evidence="1" id="KW-0540">Nuclease</keyword>
<dbReference type="Proteomes" id="UP001141327">
    <property type="component" value="Unassembled WGS sequence"/>
</dbReference>
<proteinExistence type="predicted"/>
<dbReference type="PANTHER" id="PTHR33607:SF2">
    <property type="entry name" value="ENDONUCLEASE-1"/>
    <property type="match status" value="1"/>
</dbReference>
<evidence type="ECO:0000313" key="5">
    <source>
        <dbReference type="Proteomes" id="UP001141327"/>
    </source>
</evidence>
<evidence type="ECO:0000256" key="1">
    <source>
        <dbReference type="ARBA" id="ARBA00022722"/>
    </source>
</evidence>
<accession>A0ABQ8UPC7</accession>
<protein>
    <submittedName>
        <fullName evidence="4">Extracellular ribonuclease/nuclease fusion protein</fullName>
    </submittedName>
</protein>
<feature type="chain" id="PRO_5045875242" evidence="3">
    <location>
        <begin position="22"/>
        <end position="261"/>
    </location>
</feature>
<keyword evidence="3" id="KW-0732">Signal</keyword>
<dbReference type="Pfam" id="PF04231">
    <property type="entry name" value="Endonuclease_1"/>
    <property type="match status" value="1"/>
</dbReference>
<dbReference type="SUPFAM" id="SSF54060">
    <property type="entry name" value="His-Me finger endonucleases"/>
    <property type="match status" value="1"/>
</dbReference>
<organism evidence="4 5">
    <name type="scientific">Paratrimastix pyriformis</name>
    <dbReference type="NCBI Taxonomy" id="342808"/>
    <lineage>
        <taxon>Eukaryota</taxon>
        <taxon>Metamonada</taxon>
        <taxon>Preaxostyla</taxon>
        <taxon>Paratrimastigidae</taxon>
        <taxon>Paratrimastix</taxon>
    </lineage>
</organism>
<dbReference type="InterPro" id="IPR044925">
    <property type="entry name" value="His-Me_finger_sf"/>
</dbReference>
<dbReference type="InterPro" id="IPR007346">
    <property type="entry name" value="Endonuclease-I"/>
</dbReference>
<evidence type="ECO:0000256" key="3">
    <source>
        <dbReference type="SAM" id="SignalP"/>
    </source>
</evidence>
<keyword evidence="5" id="KW-1185">Reference proteome</keyword>
<sequence>MEYHALGMMLLLLLLLSVSFAFETNETNAVTAGDATYRAWIKKEYYDGKHITLGYSKARIEMYNRIDLHNNLIECVYSGARFEHKETNSTDVKNVNCEHTVPQSFFNEKDPMKSDLNHLFPTYEPWNGMRSNYGFSTIDPQDVTFWLLELNKSSSVPKSSLDAYSRYQKNKFFEPRKVHSGNLARAVLYFFTMYDGYLNVMPRVATVEQLCAWHYADPVDAAELARNKAVAVAQGNGNPYIEHPEYLEKAWGCQKSFSKWI</sequence>
<comment type="caution">
    <text evidence="4">The sequence shown here is derived from an EMBL/GenBank/DDBJ whole genome shotgun (WGS) entry which is preliminary data.</text>
</comment>
<evidence type="ECO:0000256" key="2">
    <source>
        <dbReference type="ARBA" id="ARBA00022801"/>
    </source>
</evidence>
<dbReference type="EMBL" id="JAPMOS010000015">
    <property type="protein sequence ID" value="KAJ4460128.1"/>
    <property type="molecule type" value="Genomic_DNA"/>
</dbReference>
<dbReference type="PANTHER" id="PTHR33607">
    <property type="entry name" value="ENDONUCLEASE-1"/>
    <property type="match status" value="1"/>
</dbReference>